<dbReference type="EMBL" id="JAXAFO010000008">
    <property type="protein sequence ID" value="MDX6849029.1"/>
    <property type="molecule type" value="Genomic_DNA"/>
</dbReference>
<dbReference type="InterPro" id="IPR029063">
    <property type="entry name" value="SAM-dependent_MTases_sf"/>
</dbReference>
<dbReference type="RefSeq" id="WP_302723520.1">
    <property type="nucleotide sequence ID" value="NZ_JAULRU010000617.1"/>
</dbReference>
<sequence>MIEVSNVTASVPSVDKIRQALAEGALSRKEAARLLADNVQRSLALLSGAQLSATSFTHSCSSAAARLLRTLNMCGPSLRIIEVDAPVTLPLSGQYDLVVIAGYHETFASDTNMVDPLSHLLRRAYSALAPGGSVVIAGHNALALRHFNGQRDVYGREGAASVERLFPSGSPKLWSAKAVHRALAKTGFQAQAPCALMGTVAQPRLLVSPQGCELPAERWNLETLVRRALAGIEPERLARFSESRVLSEITRGGALADWSDGYVLLGHKSAAPQFSFGGWLASAFSRQGSGDDVQETRFTIEASNDAESGDIRVETYSQGNVKPVSVTPYINGTVYRDRLDDLLQTPGWAFEQVLQWSAVWLRCLLASIDADEASSSDEPFAASFAGDYDFQVPARLLLATPSQWIQRPDGSFHCLYETAESDGTVPMASVLYVGLLSAFTTLRSVAEPADSAWLEPLALAEAVVGRLGYSISEHDYEVLVLNWQKVSGTQLPKPVAFFARLNQHPMIDEAKLYWATKSEGFSESKTSTDTLNLDGRSQVLRLPIASADQTVTALRFDVANRPGCFDIESMTVLQVNGEVLWRWDHTREALSGIRNATLVLDGRSCLLSRGNDPQLVLNLPEPALCAGGELKVRLSAWPQRLEINKD</sequence>
<dbReference type="Proteomes" id="UP001273505">
    <property type="component" value="Unassembled WGS sequence"/>
</dbReference>
<reference evidence="1 2" key="1">
    <citation type="submission" date="2023-11" db="EMBL/GenBank/DDBJ databases">
        <title>Gilvimarinus fulvus sp. nov., isolated from the surface of Kelp.</title>
        <authorList>
            <person name="Sun Y.Y."/>
            <person name="Gong Y."/>
            <person name="Du Z.J."/>
        </authorList>
    </citation>
    <scope>NUCLEOTIDE SEQUENCE [LARGE SCALE GENOMIC DNA]</scope>
    <source>
        <strain evidence="1 2">SDUM040013</strain>
    </source>
</reference>
<protein>
    <recommendedName>
        <fullName evidence="3">Class I SAM-dependent methyltransferase</fullName>
    </recommendedName>
</protein>
<organism evidence="1 2">
    <name type="scientific">Gilvimarinus gilvus</name>
    <dbReference type="NCBI Taxonomy" id="3058038"/>
    <lineage>
        <taxon>Bacteria</taxon>
        <taxon>Pseudomonadati</taxon>
        <taxon>Pseudomonadota</taxon>
        <taxon>Gammaproteobacteria</taxon>
        <taxon>Cellvibrionales</taxon>
        <taxon>Cellvibrionaceae</taxon>
        <taxon>Gilvimarinus</taxon>
    </lineage>
</organism>
<gene>
    <name evidence="1" type="ORF">SCD92_06635</name>
</gene>
<accession>A0ABU4RVX6</accession>
<evidence type="ECO:0000313" key="1">
    <source>
        <dbReference type="EMBL" id="MDX6849029.1"/>
    </source>
</evidence>
<dbReference type="Gene3D" id="3.40.50.150">
    <property type="entry name" value="Vaccinia Virus protein VP39"/>
    <property type="match status" value="1"/>
</dbReference>
<evidence type="ECO:0000313" key="2">
    <source>
        <dbReference type="Proteomes" id="UP001273505"/>
    </source>
</evidence>
<keyword evidence="2" id="KW-1185">Reference proteome</keyword>
<comment type="caution">
    <text evidence="1">The sequence shown here is derived from an EMBL/GenBank/DDBJ whole genome shotgun (WGS) entry which is preliminary data.</text>
</comment>
<proteinExistence type="predicted"/>
<evidence type="ECO:0008006" key="3">
    <source>
        <dbReference type="Google" id="ProtNLM"/>
    </source>
</evidence>
<dbReference type="SUPFAM" id="SSF53335">
    <property type="entry name" value="S-adenosyl-L-methionine-dependent methyltransferases"/>
    <property type="match status" value="1"/>
</dbReference>
<name>A0ABU4RVX6_9GAMM</name>